<gene>
    <name evidence="1" type="ORF">MM415A00442_0004</name>
    <name evidence="2" type="ORF">MM415B05409_0007</name>
</gene>
<sequence length="50" mass="5766">MPEDKKEIHKLSDKLLDAGLRDFSCKVSYQDGVEVCITLRIDDKDVKITR</sequence>
<name>A0A6M3LM24_9ZZZZ</name>
<dbReference type="AlphaFoldDB" id="A0A6M3LM24"/>
<organism evidence="2">
    <name type="scientific">viral metagenome</name>
    <dbReference type="NCBI Taxonomy" id="1070528"/>
    <lineage>
        <taxon>unclassified sequences</taxon>
        <taxon>metagenomes</taxon>
        <taxon>organismal metagenomes</taxon>
    </lineage>
</organism>
<proteinExistence type="predicted"/>
<dbReference type="EMBL" id="MT142480">
    <property type="protein sequence ID" value="QJA82121.1"/>
    <property type="molecule type" value="Genomic_DNA"/>
</dbReference>
<evidence type="ECO:0000313" key="1">
    <source>
        <dbReference type="EMBL" id="QJA82121.1"/>
    </source>
</evidence>
<accession>A0A6M3LM24</accession>
<evidence type="ECO:0000313" key="2">
    <source>
        <dbReference type="EMBL" id="QJA95399.1"/>
    </source>
</evidence>
<reference evidence="2" key="1">
    <citation type="submission" date="2020-03" db="EMBL/GenBank/DDBJ databases">
        <title>The deep terrestrial virosphere.</title>
        <authorList>
            <person name="Holmfeldt K."/>
            <person name="Nilsson E."/>
            <person name="Simone D."/>
            <person name="Lopez-Fernandez M."/>
            <person name="Wu X."/>
            <person name="de Brujin I."/>
            <person name="Lundin D."/>
            <person name="Andersson A."/>
            <person name="Bertilsson S."/>
            <person name="Dopson M."/>
        </authorList>
    </citation>
    <scope>NUCLEOTIDE SEQUENCE</scope>
    <source>
        <strain evidence="1">MM415A00442</strain>
        <strain evidence="2">MM415B05409</strain>
    </source>
</reference>
<protein>
    <submittedName>
        <fullName evidence="2">Uncharacterized protein</fullName>
    </submittedName>
</protein>
<dbReference type="EMBL" id="MT143311">
    <property type="protein sequence ID" value="QJA95399.1"/>
    <property type="molecule type" value="Genomic_DNA"/>
</dbReference>